<protein>
    <submittedName>
        <fullName evidence="3">DUF2183 domain-containing protein</fullName>
    </submittedName>
</protein>
<dbReference type="AlphaFoldDB" id="A0A4Z0NMF2"/>
<feature type="compositionally biased region" description="Basic residues" evidence="1">
    <location>
        <begin position="417"/>
        <end position="426"/>
    </location>
</feature>
<gene>
    <name evidence="3" type="ORF">EU555_19175</name>
</gene>
<proteinExistence type="predicted"/>
<comment type="caution">
    <text evidence="3">The sequence shown here is derived from an EMBL/GenBank/DDBJ whole genome shotgun (WGS) entry which is preliminary data.</text>
</comment>
<dbReference type="PANTHER" id="PTHR28208">
    <property type="entry name" value="PHOSPHATIDATE PHOSPHATASE APP1"/>
    <property type="match status" value="1"/>
</dbReference>
<evidence type="ECO:0000256" key="1">
    <source>
        <dbReference type="SAM" id="MobiDB-lite"/>
    </source>
</evidence>
<evidence type="ECO:0000313" key="3">
    <source>
        <dbReference type="EMBL" id="TGD97748.1"/>
    </source>
</evidence>
<feature type="domain" description="Phosphatidate phosphatase APP1 catalytic" evidence="2">
    <location>
        <begin position="152"/>
        <end position="307"/>
    </location>
</feature>
<dbReference type="OrthoDB" id="9789875at2"/>
<feature type="region of interest" description="Disordered" evidence="1">
    <location>
        <begin position="397"/>
        <end position="426"/>
    </location>
</feature>
<organism evidence="3 4">
    <name type="scientific">Methylobacterium nonmethylotrophicum</name>
    <dbReference type="NCBI Taxonomy" id="1141884"/>
    <lineage>
        <taxon>Bacteria</taxon>
        <taxon>Pseudomonadati</taxon>
        <taxon>Pseudomonadota</taxon>
        <taxon>Alphaproteobacteria</taxon>
        <taxon>Hyphomicrobiales</taxon>
        <taxon>Methylobacteriaceae</taxon>
        <taxon>Methylobacterium</taxon>
    </lineage>
</organism>
<accession>A0A4Z0NMF2</accession>
<dbReference type="RefSeq" id="WP_135416819.1">
    <property type="nucleotide sequence ID" value="NZ_SRLB01000013.1"/>
</dbReference>
<dbReference type="Proteomes" id="UP000297535">
    <property type="component" value="Unassembled WGS sequence"/>
</dbReference>
<reference evidence="3 4" key="1">
    <citation type="submission" date="2019-04" db="EMBL/GenBank/DDBJ databases">
        <authorList>
            <person name="Feng G."/>
            <person name="Zhu H."/>
        </authorList>
    </citation>
    <scope>NUCLEOTIDE SEQUENCE [LARGE SCALE GENOMIC DNA]</scope>
    <source>
        <strain evidence="3 4">6HR-1</strain>
    </source>
</reference>
<dbReference type="Pfam" id="PF09949">
    <property type="entry name" value="APP1_cat"/>
    <property type="match status" value="1"/>
</dbReference>
<dbReference type="InterPro" id="IPR019236">
    <property type="entry name" value="APP1_cat"/>
</dbReference>
<sequence length="426" mass="46032">MPGRKYQPRRIAAWLLNLLARPARRAQGRQGVAVEAYRGYGSAEEIFLIGRVFRQARAERDAAPDDLRAHLRDIGRRIRRRRMPGIGVTARYDGTALRTATDADGYFRIHLYPHSPSGGGGAWRPVAITLDTSPPVEARGEVYIPPDGCRYVVISDIDDTVMHTGVANKLKMLWRLFVADAADRVAFPGAASLYRALHAGTGGGEQNPMLYVSRAPWGIYDMLSEFFHLHGIPVGPVLFLREWGVSWRHPLPRRAEAHKGELIRHMLALYRDLPFVLIGDSGQHDPEVYAGIVEENPGRVLAVYIRNVSRTPGRLAEVEALALNVAAAGSSLVLAADSRAIAAHAASLGLIAAEAVEEVASENAGAGGGVGRSRSHRITRATPEATAAAVEGGALGEAMKEAVGDPPNVIVEPAQHGRARPTHTQT</sequence>
<evidence type="ECO:0000313" key="4">
    <source>
        <dbReference type="Proteomes" id="UP000297535"/>
    </source>
</evidence>
<evidence type="ECO:0000259" key="2">
    <source>
        <dbReference type="Pfam" id="PF09949"/>
    </source>
</evidence>
<dbReference type="PANTHER" id="PTHR28208:SF3">
    <property type="entry name" value="PHOSPHATIDATE PHOSPHATASE APP1"/>
    <property type="match status" value="1"/>
</dbReference>
<dbReference type="GO" id="GO:0008195">
    <property type="term" value="F:phosphatidate phosphatase activity"/>
    <property type="evidence" value="ECO:0007669"/>
    <property type="project" value="InterPro"/>
</dbReference>
<dbReference type="EMBL" id="SRLB01000013">
    <property type="protein sequence ID" value="TGD97748.1"/>
    <property type="molecule type" value="Genomic_DNA"/>
</dbReference>
<dbReference type="InterPro" id="IPR052935">
    <property type="entry name" value="Mg2+_PAP"/>
</dbReference>
<name>A0A4Z0NMF2_9HYPH</name>
<keyword evidence="4" id="KW-1185">Reference proteome</keyword>